<proteinExistence type="predicted"/>
<evidence type="ECO:0000313" key="2">
    <source>
        <dbReference type="Proteomes" id="UP000294360"/>
    </source>
</evidence>
<dbReference type="KEGG" id="mtun:MTUNDRAET4_2620"/>
<name>A0A4U8Z2F4_METTU</name>
<evidence type="ECO:0000313" key="1">
    <source>
        <dbReference type="EMBL" id="VFU09507.1"/>
    </source>
</evidence>
<organism evidence="1 2">
    <name type="scientific">Methylocella tundrae</name>
    <dbReference type="NCBI Taxonomy" id="227605"/>
    <lineage>
        <taxon>Bacteria</taxon>
        <taxon>Pseudomonadati</taxon>
        <taxon>Pseudomonadota</taxon>
        <taxon>Alphaproteobacteria</taxon>
        <taxon>Hyphomicrobiales</taxon>
        <taxon>Beijerinckiaceae</taxon>
        <taxon>Methylocella</taxon>
    </lineage>
</organism>
<reference evidence="1 2" key="1">
    <citation type="submission" date="2019-03" db="EMBL/GenBank/DDBJ databases">
        <authorList>
            <person name="Kox A.R. M."/>
        </authorList>
    </citation>
    <scope>NUCLEOTIDE SEQUENCE [LARGE SCALE GENOMIC DNA]</scope>
    <source>
        <strain evidence="1">MTUNDRAET4 annotated genome</strain>
    </source>
</reference>
<accession>A0A4U8Z2F4</accession>
<protein>
    <submittedName>
        <fullName evidence="1">Uncharacterized protein</fullName>
    </submittedName>
</protein>
<dbReference type="AlphaFoldDB" id="A0A4U8Z2F4"/>
<dbReference type="EMBL" id="LR536450">
    <property type="protein sequence ID" value="VFU09507.1"/>
    <property type="molecule type" value="Genomic_DNA"/>
</dbReference>
<gene>
    <name evidence="1" type="ORF">MTUNDRAET4_2620</name>
</gene>
<sequence length="61" mass="6873">MNEPRFGRSAHERLRASNCDELFQSLKSAPDGAWGAHQISINVRPSKRRKIIMPNGGIKLE</sequence>
<dbReference type="Proteomes" id="UP000294360">
    <property type="component" value="Chromosome"/>
</dbReference>